<dbReference type="Proteomes" id="UP000244678">
    <property type="component" value="Segment"/>
</dbReference>
<reference evidence="2 3" key="1">
    <citation type="submission" date="2018-03" db="EMBL/GenBank/DDBJ databases">
        <authorList>
            <person name="Rimple P.A."/>
            <person name="Garlena R.A."/>
            <person name="Russell D.A."/>
            <person name="Pope W.H."/>
            <person name="Jacobs-Sera D."/>
            <person name="Hatfull G.F."/>
        </authorList>
    </citation>
    <scope>NUCLEOTIDE SEQUENCE [LARGE SCALE GENOMIC DNA]</scope>
</reference>
<sequence>MATFTYDMPESAPAKEKPHRDPTAWRGATATNNETGEVWIAEFDQQERKYMWREVTD</sequence>
<feature type="region of interest" description="Disordered" evidence="1">
    <location>
        <begin position="1"/>
        <end position="33"/>
    </location>
</feature>
<name>A0A2R3ZZD3_9CAUD</name>
<feature type="compositionally biased region" description="Basic and acidic residues" evidence="1">
    <location>
        <begin position="13"/>
        <end position="23"/>
    </location>
</feature>
<accession>A0A2R3ZZD3</accession>
<dbReference type="EMBL" id="MH045555">
    <property type="protein sequence ID" value="AVR56089.1"/>
    <property type="molecule type" value="Genomic_DNA"/>
</dbReference>
<evidence type="ECO:0000313" key="2">
    <source>
        <dbReference type="EMBL" id="AVR56089.1"/>
    </source>
</evidence>
<protein>
    <submittedName>
        <fullName evidence="2">Uncharacterized protein</fullName>
    </submittedName>
</protein>
<evidence type="ECO:0000256" key="1">
    <source>
        <dbReference type="SAM" id="MobiDB-lite"/>
    </source>
</evidence>
<organism evidence="2 3">
    <name type="scientific">Microbacterium phage BeeBee8</name>
    <dbReference type="NCBI Taxonomy" id="2126924"/>
    <lineage>
        <taxon>Viruses</taxon>
        <taxon>Duplodnaviria</taxon>
        <taxon>Heunggongvirae</taxon>
        <taxon>Uroviricota</taxon>
        <taxon>Caudoviricetes</taxon>
        <taxon>Ilzatvirus</taxon>
        <taxon>Ilzatvirus hamlet</taxon>
    </lineage>
</organism>
<evidence type="ECO:0000313" key="3">
    <source>
        <dbReference type="Proteomes" id="UP000244678"/>
    </source>
</evidence>
<proteinExistence type="predicted"/>
<gene>
    <name evidence="2" type="primary">4</name>
    <name evidence="2" type="ORF">PBI_BEEBEE8_4</name>
</gene>